<dbReference type="PANTHER" id="PTHR10587">
    <property type="entry name" value="GLYCOSYL TRANSFERASE-RELATED"/>
    <property type="match status" value="1"/>
</dbReference>
<protein>
    <submittedName>
        <fullName evidence="5">Peptidoglycan/xylan/chitin deacetylase (PgdA/CDA1 family)</fullName>
    </submittedName>
</protein>
<dbReference type="GO" id="GO:0046872">
    <property type="term" value="F:metal ion binding"/>
    <property type="evidence" value="ECO:0007669"/>
    <property type="project" value="UniProtKB-KW"/>
</dbReference>
<feature type="region of interest" description="Disordered" evidence="3">
    <location>
        <begin position="504"/>
        <end position="549"/>
    </location>
</feature>
<dbReference type="Proteomes" id="UP000546642">
    <property type="component" value="Unassembled WGS sequence"/>
</dbReference>
<dbReference type="Gene3D" id="3.20.20.370">
    <property type="entry name" value="Glycoside hydrolase/deacetylase"/>
    <property type="match status" value="1"/>
</dbReference>
<dbReference type="InterPro" id="IPR011330">
    <property type="entry name" value="Glyco_hydro/deAcase_b/a-brl"/>
</dbReference>
<proteinExistence type="predicted"/>
<evidence type="ECO:0000313" key="5">
    <source>
        <dbReference type="EMBL" id="MBB6171017.1"/>
    </source>
</evidence>
<reference evidence="5 6" key="1">
    <citation type="submission" date="2020-08" db="EMBL/GenBank/DDBJ databases">
        <title>Sequencing the genomes of 1000 actinobacteria strains.</title>
        <authorList>
            <person name="Klenk H.-P."/>
        </authorList>
    </citation>
    <scope>NUCLEOTIDE SEQUENCE [LARGE SCALE GENOMIC DNA]</scope>
    <source>
        <strain evidence="5 6">DSM 46659</strain>
    </source>
</reference>
<dbReference type="AlphaFoldDB" id="A0A7X0D485"/>
<sequence>MQTDPGGSHTPFTTPHSPAPTAAGRRTPRLPRVFAPLVVALATALALGACTSPDAERRSDQPERAKATGEADELTVVDLDNVPDVTEEKKETEENGVTASLSYPKVPNADPLAKRLDEITDRERDDFLGAVPKAESIKIGWNLSVAGDDVMAVRLTQDEKDDEGERTAWATYWYDTATGTTAYSTELLAGQQELETLDGLVKKALKENDGDKVDTSHLYPILRSYDSMGFNPDGDLVVEFDEGQVAPVKSGRVSAVVAKADVEPLLSDFGRKAQTAAVVVTPDYRIEEEPAAPKDGSKAGVPGVFATRDDDVDCSDPESKCIALTFDDGPGERTPELLDTLAKYDAKATFFLTGGPVREHAATVRREYAEGHELANHTVHHPDLTRQAEVRIRAELSTVNDLVRRETGFDLELMRPPYGATDDKVAKIAKEQGLAEIIWSVDTNDWKDRDSSVVAKRAVKGAKPGSIILMHDIHGTTIDAVPSILKQLDEKGYRMVTVSQLLGDTEPGESYFNGHPEEKKDDTDGKDDGTSASSDEKSDKKDDKKDDKD</sequence>
<evidence type="ECO:0000256" key="3">
    <source>
        <dbReference type="SAM" id="MobiDB-lite"/>
    </source>
</evidence>
<organism evidence="5 6">
    <name type="scientific">Nocardiopsis mwathae</name>
    <dbReference type="NCBI Taxonomy" id="1472723"/>
    <lineage>
        <taxon>Bacteria</taxon>
        <taxon>Bacillati</taxon>
        <taxon>Actinomycetota</taxon>
        <taxon>Actinomycetes</taxon>
        <taxon>Streptosporangiales</taxon>
        <taxon>Nocardiopsidaceae</taxon>
        <taxon>Nocardiopsis</taxon>
    </lineage>
</organism>
<evidence type="ECO:0000256" key="1">
    <source>
        <dbReference type="ARBA" id="ARBA00022723"/>
    </source>
</evidence>
<evidence type="ECO:0000259" key="4">
    <source>
        <dbReference type="PROSITE" id="PS51677"/>
    </source>
</evidence>
<dbReference type="GO" id="GO:0016020">
    <property type="term" value="C:membrane"/>
    <property type="evidence" value="ECO:0007669"/>
    <property type="project" value="TreeGrafter"/>
</dbReference>
<feature type="region of interest" description="Disordered" evidence="3">
    <location>
        <begin position="1"/>
        <end position="28"/>
    </location>
</feature>
<evidence type="ECO:0000313" key="6">
    <source>
        <dbReference type="Proteomes" id="UP000546642"/>
    </source>
</evidence>
<dbReference type="PANTHER" id="PTHR10587:SF133">
    <property type="entry name" value="CHITIN DEACETYLASE 1-RELATED"/>
    <property type="match status" value="1"/>
</dbReference>
<keyword evidence="1" id="KW-0479">Metal-binding</keyword>
<dbReference type="Pfam" id="PF01522">
    <property type="entry name" value="Polysacc_deac_1"/>
    <property type="match status" value="1"/>
</dbReference>
<gene>
    <name evidence="5" type="ORF">HNR23_001077</name>
</gene>
<feature type="compositionally biased region" description="Basic and acidic residues" evidence="3">
    <location>
        <begin position="54"/>
        <end position="69"/>
    </location>
</feature>
<feature type="domain" description="NodB homology" evidence="4">
    <location>
        <begin position="320"/>
        <end position="496"/>
    </location>
</feature>
<keyword evidence="2" id="KW-0378">Hydrolase</keyword>
<dbReference type="CDD" id="cd10917">
    <property type="entry name" value="CE4_NodB_like_6s_7s"/>
    <property type="match status" value="1"/>
</dbReference>
<name>A0A7X0D485_9ACTN</name>
<accession>A0A7X0D485</accession>
<keyword evidence="6" id="KW-1185">Reference proteome</keyword>
<evidence type="ECO:0000256" key="2">
    <source>
        <dbReference type="ARBA" id="ARBA00022801"/>
    </source>
</evidence>
<dbReference type="GO" id="GO:0016810">
    <property type="term" value="F:hydrolase activity, acting on carbon-nitrogen (but not peptide) bonds"/>
    <property type="evidence" value="ECO:0007669"/>
    <property type="project" value="InterPro"/>
</dbReference>
<dbReference type="GO" id="GO:0005975">
    <property type="term" value="P:carbohydrate metabolic process"/>
    <property type="evidence" value="ECO:0007669"/>
    <property type="project" value="InterPro"/>
</dbReference>
<feature type="compositionally biased region" description="Basic and acidic residues" evidence="3">
    <location>
        <begin position="515"/>
        <end position="549"/>
    </location>
</feature>
<dbReference type="EMBL" id="JACHDS010000001">
    <property type="protein sequence ID" value="MBB6171017.1"/>
    <property type="molecule type" value="Genomic_DNA"/>
</dbReference>
<feature type="compositionally biased region" description="Polar residues" evidence="3">
    <location>
        <begin position="1"/>
        <end position="16"/>
    </location>
</feature>
<dbReference type="InterPro" id="IPR002509">
    <property type="entry name" value="NODB_dom"/>
</dbReference>
<feature type="region of interest" description="Disordered" evidence="3">
    <location>
        <begin position="52"/>
        <end position="106"/>
    </location>
</feature>
<comment type="caution">
    <text evidence="5">The sequence shown here is derived from an EMBL/GenBank/DDBJ whole genome shotgun (WGS) entry which is preliminary data.</text>
</comment>
<dbReference type="InterPro" id="IPR050248">
    <property type="entry name" value="Polysacc_deacetylase_ArnD"/>
</dbReference>
<dbReference type="SUPFAM" id="SSF88713">
    <property type="entry name" value="Glycoside hydrolase/deacetylase"/>
    <property type="match status" value="1"/>
</dbReference>
<dbReference type="PROSITE" id="PS51677">
    <property type="entry name" value="NODB"/>
    <property type="match status" value="1"/>
</dbReference>